<evidence type="ECO:0000313" key="4">
    <source>
        <dbReference type="EMBL" id="KAJ3665712.1"/>
    </source>
</evidence>
<organism evidence="4 5">
    <name type="scientific">Zophobas morio</name>
    <dbReference type="NCBI Taxonomy" id="2755281"/>
    <lineage>
        <taxon>Eukaryota</taxon>
        <taxon>Metazoa</taxon>
        <taxon>Ecdysozoa</taxon>
        <taxon>Arthropoda</taxon>
        <taxon>Hexapoda</taxon>
        <taxon>Insecta</taxon>
        <taxon>Pterygota</taxon>
        <taxon>Neoptera</taxon>
        <taxon>Endopterygota</taxon>
        <taxon>Coleoptera</taxon>
        <taxon>Polyphaga</taxon>
        <taxon>Cucujiformia</taxon>
        <taxon>Tenebrionidae</taxon>
        <taxon>Zophobas</taxon>
    </lineage>
</organism>
<comment type="similarity">
    <text evidence="1 2">Belongs to the phospholipid scramblase family.</text>
</comment>
<comment type="function">
    <text evidence="2">May mediate accelerated ATP-independent bidirectional transbilayer migration of phospholipids upon binding calcium ions that results in a loss of phospholipid asymmetry in the plasma membrane.</text>
</comment>
<proteinExistence type="inferred from homology"/>
<keyword evidence="2" id="KW-0106">Calcium</keyword>
<dbReference type="SUPFAM" id="SSF54518">
    <property type="entry name" value="Tubby C-terminal domain-like"/>
    <property type="match status" value="1"/>
</dbReference>
<evidence type="ECO:0000313" key="5">
    <source>
        <dbReference type="Proteomes" id="UP001168821"/>
    </source>
</evidence>
<dbReference type="InterPro" id="IPR025659">
    <property type="entry name" value="Tubby-like_C"/>
</dbReference>
<keyword evidence="5" id="KW-1185">Reference proteome</keyword>
<dbReference type="AlphaFoldDB" id="A0AA38J6K3"/>
<gene>
    <name evidence="4" type="ORF">Zmor_001194</name>
</gene>
<dbReference type="PANTHER" id="PTHR23248">
    <property type="entry name" value="PHOSPHOLIPID SCRAMBLASE-RELATED"/>
    <property type="match status" value="1"/>
</dbReference>
<dbReference type="Pfam" id="PF03803">
    <property type="entry name" value="Scramblase"/>
    <property type="match status" value="1"/>
</dbReference>
<name>A0AA38J6K3_9CUCU</name>
<dbReference type="Proteomes" id="UP001168821">
    <property type="component" value="Unassembled WGS sequence"/>
</dbReference>
<feature type="region of interest" description="Disordered" evidence="3">
    <location>
        <begin position="1"/>
        <end position="37"/>
    </location>
</feature>
<evidence type="ECO:0000256" key="3">
    <source>
        <dbReference type="SAM" id="MobiDB-lite"/>
    </source>
</evidence>
<comment type="caution">
    <text evidence="4">The sequence shown here is derived from an EMBL/GenBank/DDBJ whole genome shotgun (WGS) entry which is preliminary data.</text>
</comment>
<dbReference type="EMBL" id="JALNTZ010000001">
    <property type="protein sequence ID" value="KAJ3665712.1"/>
    <property type="molecule type" value="Genomic_DNA"/>
</dbReference>
<dbReference type="InterPro" id="IPR005552">
    <property type="entry name" value="Scramblase"/>
</dbReference>
<feature type="compositionally biased region" description="Basic and acidic residues" evidence="3">
    <location>
        <begin position="1"/>
        <end position="18"/>
    </location>
</feature>
<evidence type="ECO:0000256" key="1">
    <source>
        <dbReference type="ARBA" id="ARBA00005350"/>
    </source>
</evidence>
<comment type="cofactor">
    <cofactor evidence="2">
        <name>Ca(2+)</name>
        <dbReference type="ChEBI" id="CHEBI:29108"/>
    </cofactor>
</comment>
<dbReference type="GO" id="GO:0005886">
    <property type="term" value="C:plasma membrane"/>
    <property type="evidence" value="ECO:0007669"/>
    <property type="project" value="TreeGrafter"/>
</dbReference>
<sequence length="270" mass="29996">MPAATPKDHGQPGVHENHPPSYGVELPVINQPTAQGGPPANWMPMPAGIPPNCPPGLEYLSMIDQLLVHQKIELFEAITGFETKNKFKIRNTLGQDVYYAAEDSDCLVRYCCGQIRPFDMKILDNYKTEVIHFYRPLACQGCCFPCCLQSMEVSAPPGTILGTIQQEWSIFYPTFAVKDANGDTILRIEGPFFTCSCCCNDVEFRITSADGKTDVGKITKQWSGVLREAFTDADNFSISFPLDLDVKMKAVLMGGLFLIDIMFFERSGNN</sequence>
<dbReference type="GO" id="GO:0017128">
    <property type="term" value="F:phospholipid scramblase activity"/>
    <property type="evidence" value="ECO:0007669"/>
    <property type="project" value="InterPro"/>
</dbReference>
<keyword evidence="2" id="KW-0449">Lipoprotein</keyword>
<evidence type="ECO:0000256" key="2">
    <source>
        <dbReference type="RuleBase" id="RU363116"/>
    </source>
</evidence>
<dbReference type="PANTHER" id="PTHR23248:SF9">
    <property type="entry name" value="PHOSPHOLIPID SCRAMBLASE"/>
    <property type="match status" value="1"/>
</dbReference>
<protein>
    <recommendedName>
        <fullName evidence="2">Phospholipid scramblase</fullName>
    </recommendedName>
</protein>
<keyword evidence="2" id="KW-0564">Palmitate</keyword>
<reference evidence="4" key="1">
    <citation type="journal article" date="2023" name="G3 (Bethesda)">
        <title>Whole genome assemblies of Zophobas morio and Tenebrio molitor.</title>
        <authorList>
            <person name="Kaur S."/>
            <person name="Stinson S.A."/>
            <person name="diCenzo G.C."/>
        </authorList>
    </citation>
    <scope>NUCLEOTIDE SEQUENCE</scope>
    <source>
        <strain evidence="4">QUZm001</strain>
    </source>
</reference>
<accession>A0AA38J6K3</accession>